<keyword evidence="2 4" id="KW-0808">Transferase</keyword>
<dbReference type="PIRSF" id="PIRSF006078">
    <property type="entry name" value="GlxK"/>
    <property type="match status" value="1"/>
</dbReference>
<organism evidence="5 6">
    <name type="scientific">Anaerocolumna chitinilytica</name>
    <dbReference type="NCBI Taxonomy" id="1727145"/>
    <lineage>
        <taxon>Bacteria</taxon>
        <taxon>Bacillati</taxon>
        <taxon>Bacillota</taxon>
        <taxon>Clostridia</taxon>
        <taxon>Lachnospirales</taxon>
        <taxon>Lachnospiraceae</taxon>
        <taxon>Anaerocolumna</taxon>
    </lineage>
</organism>
<gene>
    <name evidence="5" type="primary">garK</name>
    <name evidence="5" type="ORF">bsdcttw_06000</name>
</gene>
<evidence type="ECO:0000256" key="4">
    <source>
        <dbReference type="PIRNR" id="PIRNR006078"/>
    </source>
</evidence>
<reference evidence="5 6" key="1">
    <citation type="submission" date="2020-08" db="EMBL/GenBank/DDBJ databases">
        <title>Draft genome sequencing of an Anaerocolumna strain isolated from anoxic soil subjected to BSD treatment.</title>
        <authorList>
            <person name="Uek A."/>
            <person name="Tonouchi A."/>
        </authorList>
    </citation>
    <scope>NUCLEOTIDE SEQUENCE [LARGE SCALE GENOMIC DNA]</scope>
    <source>
        <strain evidence="5 6">CTTW</strain>
    </source>
</reference>
<dbReference type="PANTHER" id="PTHR21599:SF0">
    <property type="entry name" value="GLYCERATE KINASE"/>
    <property type="match status" value="1"/>
</dbReference>
<dbReference type="NCBIfam" id="TIGR00045">
    <property type="entry name" value="glycerate kinase"/>
    <property type="match status" value="1"/>
</dbReference>
<evidence type="ECO:0000256" key="2">
    <source>
        <dbReference type="ARBA" id="ARBA00022679"/>
    </source>
</evidence>
<evidence type="ECO:0000256" key="3">
    <source>
        <dbReference type="ARBA" id="ARBA00022777"/>
    </source>
</evidence>
<dbReference type="RefSeq" id="WP_185257974.1">
    <property type="nucleotide sequence ID" value="NZ_AP023368.1"/>
</dbReference>
<dbReference type="InterPro" id="IPR004381">
    <property type="entry name" value="Glycerate_kinase"/>
</dbReference>
<dbReference type="PANTHER" id="PTHR21599">
    <property type="entry name" value="GLYCERATE KINASE"/>
    <property type="match status" value="1"/>
</dbReference>
<dbReference type="EMBL" id="AP023368">
    <property type="protein sequence ID" value="BCJ97559.1"/>
    <property type="molecule type" value="Genomic_DNA"/>
</dbReference>
<dbReference type="GO" id="GO:0008887">
    <property type="term" value="F:glycerate kinase activity"/>
    <property type="evidence" value="ECO:0007669"/>
    <property type="project" value="UniProtKB-UniRule"/>
</dbReference>
<dbReference type="InterPro" id="IPR036129">
    <property type="entry name" value="Glycerate_kinase_sf"/>
</dbReference>
<keyword evidence="6" id="KW-1185">Reference proteome</keyword>
<reference evidence="5 6" key="2">
    <citation type="submission" date="2020-08" db="EMBL/GenBank/DDBJ databases">
        <authorList>
            <person name="Ueki A."/>
            <person name="Tonouchi A."/>
        </authorList>
    </citation>
    <scope>NUCLEOTIDE SEQUENCE [LARGE SCALE GENOMIC DNA]</scope>
    <source>
        <strain evidence="5 6">CTTW</strain>
    </source>
</reference>
<dbReference type="InterPro" id="IPR018197">
    <property type="entry name" value="Glycerate_kinase_RE-like"/>
</dbReference>
<evidence type="ECO:0000256" key="1">
    <source>
        <dbReference type="ARBA" id="ARBA00006284"/>
    </source>
</evidence>
<accession>A0A7I8DGF2</accession>
<dbReference type="Gene3D" id="3.40.50.10350">
    <property type="entry name" value="Glycerate kinase, domain 1"/>
    <property type="match status" value="1"/>
</dbReference>
<evidence type="ECO:0000313" key="5">
    <source>
        <dbReference type="EMBL" id="BCJ97559.1"/>
    </source>
</evidence>
<dbReference type="Gene3D" id="3.90.1510.10">
    <property type="entry name" value="Glycerate kinase, domain 2"/>
    <property type="match status" value="1"/>
</dbReference>
<evidence type="ECO:0000313" key="6">
    <source>
        <dbReference type="Proteomes" id="UP000515703"/>
    </source>
</evidence>
<dbReference type="GO" id="GO:0031388">
    <property type="term" value="P:organic acid phosphorylation"/>
    <property type="evidence" value="ECO:0007669"/>
    <property type="project" value="UniProtKB-UniRule"/>
</dbReference>
<dbReference type="KEGG" id="acht:bsdcttw_06000"/>
<dbReference type="Pfam" id="PF02595">
    <property type="entry name" value="Gly_kinase"/>
    <property type="match status" value="1"/>
</dbReference>
<dbReference type="Proteomes" id="UP000515703">
    <property type="component" value="Chromosome"/>
</dbReference>
<keyword evidence="3 4" id="KW-0418">Kinase</keyword>
<name>A0A7I8DGF2_9FIRM</name>
<dbReference type="SUPFAM" id="SSF110738">
    <property type="entry name" value="Glycerate kinase I"/>
    <property type="match status" value="1"/>
</dbReference>
<dbReference type="AlphaFoldDB" id="A0A7I8DGF2"/>
<proteinExistence type="inferred from homology"/>
<dbReference type="InterPro" id="IPR018193">
    <property type="entry name" value="Glyc_kinase_flavodox-like_fold"/>
</dbReference>
<protein>
    <submittedName>
        <fullName evidence="5">Glycerate kinase</fullName>
    </submittedName>
</protein>
<sequence length="379" mass="40061">MKVVVAMDSFKGSLTSLQAGEAVREGIRKVRENADVVVKPLGDGGEGTAEALINELKGKQIRVKVTGPMGNPIEAMYGILPDGKTAVMEMAQAAGITLCKDKNPLAASTFGVGEMIIDAMKKGCVEFLIGIGGSATNDGGIGLLKALGYEFFQENGELAGEGGGSLIKIARISGEKVLPQIAECHFHIACDVNNPLCGPLGATYIYGPQKGATEDNLKELEAGMRNYAALTKEYTGKDYSEHPGAGAAGGLGFCFLAYLKGQLMPGIEMVMKAVNLEEEIKEADYVITGEGRLDGQSGMGKAPVGVAALAKKYHKKVIAFAGSVTKEAAICNFLGIDAFFPVVRGVTTLEEAMDPVNATENLRDTTEQVFRLLEKHVEY</sequence>
<comment type="similarity">
    <text evidence="1 4">Belongs to the glycerate kinase type-1 family.</text>
</comment>